<dbReference type="SUPFAM" id="SSF52047">
    <property type="entry name" value="RNI-like"/>
    <property type="match status" value="1"/>
</dbReference>
<accession>A0A067T6K4</accession>
<dbReference type="Gene3D" id="3.80.10.10">
    <property type="entry name" value="Ribonuclease Inhibitor"/>
    <property type="match status" value="1"/>
</dbReference>
<dbReference type="EMBL" id="KL142382">
    <property type="protein sequence ID" value="KDR74648.1"/>
    <property type="molecule type" value="Genomic_DNA"/>
</dbReference>
<proteinExistence type="predicted"/>
<name>A0A067T6K4_GALM3</name>
<gene>
    <name evidence="1" type="ORF">GALMADRAFT_249554</name>
</gene>
<reference evidence="2" key="1">
    <citation type="journal article" date="2014" name="Proc. Natl. Acad. Sci. U.S.A.">
        <title>Extensive sampling of basidiomycete genomes demonstrates inadequacy of the white-rot/brown-rot paradigm for wood decay fungi.</title>
        <authorList>
            <person name="Riley R."/>
            <person name="Salamov A.A."/>
            <person name="Brown D.W."/>
            <person name="Nagy L.G."/>
            <person name="Floudas D."/>
            <person name="Held B.W."/>
            <person name="Levasseur A."/>
            <person name="Lombard V."/>
            <person name="Morin E."/>
            <person name="Otillar R."/>
            <person name="Lindquist E.A."/>
            <person name="Sun H."/>
            <person name="LaButti K.M."/>
            <person name="Schmutz J."/>
            <person name="Jabbour D."/>
            <person name="Luo H."/>
            <person name="Baker S.E."/>
            <person name="Pisabarro A.G."/>
            <person name="Walton J.D."/>
            <person name="Blanchette R.A."/>
            <person name="Henrissat B."/>
            <person name="Martin F."/>
            <person name="Cullen D."/>
            <person name="Hibbett D.S."/>
            <person name="Grigoriev I.V."/>
        </authorList>
    </citation>
    <scope>NUCLEOTIDE SEQUENCE [LARGE SCALE GENOMIC DNA]</scope>
    <source>
        <strain evidence="2">CBS 339.88</strain>
    </source>
</reference>
<dbReference type="OrthoDB" id="2745898at2759"/>
<evidence type="ECO:0008006" key="3">
    <source>
        <dbReference type="Google" id="ProtNLM"/>
    </source>
</evidence>
<evidence type="ECO:0000313" key="2">
    <source>
        <dbReference type="Proteomes" id="UP000027222"/>
    </source>
</evidence>
<protein>
    <recommendedName>
        <fullName evidence="3">F-box domain-containing protein</fullName>
    </recommendedName>
</protein>
<dbReference type="InterPro" id="IPR032675">
    <property type="entry name" value="LRR_dom_sf"/>
</dbReference>
<organism evidence="1 2">
    <name type="scientific">Galerina marginata (strain CBS 339.88)</name>
    <dbReference type="NCBI Taxonomy" id="685588"/>
    <lineage>
        <taxon>Eukaryota</taxon>
        <taxon>Fungi</taxon>
        <taxon>Dikarya</taxon>
        <taxon>Basidiomycota</taxon>
        <taxon>Agaricomycotina</taxon>
        <taxon>Agaricomycetes</taxon>
        <taxon>Agaricomycetidae</taxon>
        <taxon>Agaricales</taxon>
        <taxon>Agaricineae</taxon>
        <taxon>Strophariaceae</taxon>
        <taxon>Galerina</taxon>
    </lineage>
</organism>
<dbReference type="AlphaFoldDB" id="A0A067T6K4"/>
<dbReference type="HOGENOM" id="CLU_045278_1_0_1"/>
<sequence>MPLGFAPFSHLSQELIDEIIDALFDPQEIERKISQFCACATVCRAFRHRAQKHAFYSMTPFRRRDSLASSRKRVVDFHNILQENPQIASYVRRLNLKMIDASGWLFDDPLFCEIMELISRTWAVEMRLELSVYGWGGNFQFTNNRRVETRFVKPFITPFITSLDLYSIDNIPLSLLAHCPHLVELRLVWVTVEAIRPLNAIDIDCSLRPRPRNFMFRSCGDTIRILETTYVDFGYLQRLSVSGFLYNELSNVKLILNAASSSLEHLQLEFEELEQGDKLDLYDLSKIPNLTFLSIYEVNLDDLDEEDSFVDVCNLLRTIPSEQTKIKTIALGFKGDLDNPFSLAAYLKKLEIGSGGPLCPVLAKLAERGPLVVKFMLDISLKYDADRNKEIWERRNTEMRVWIAKNLELTSLLSPNLCLEYDYEMSSSRSLF</sequence>
<evidence type="ECO:0000313" key="1">
    <source>
        <dbReference type="EMBL" id="KDR74648.1"/>
    </source>
</evidence>
<dbReference type="Proteomes" id="UP000027222">
    <property type="component" value="Unassembled WGS sequence"/>
</dbReference>
<keyword evidence="2" id="KW-1185">Reference proteome</keyword>